<keyword evidence="1" id="KW-0677">Repeat</keyword>
<evidence type="ECO:0000313" key="7">
    <source>
        <dbReference type="RefSeq" id="XP_070658420.1"/>
    </source>
</evidence>
<dbReference type="InterPro" id="IPR048465">
    <property type="entry name" value="Maestro-like_HEAT"/>
</dbReference>
<dbReference type="RefSeq" id="XP_070658420.1">
    <property type="nucleotide sequence ID" value="XM_070802319.1"/>
</dbReference>
<dbReference type="GeneID" id="139186851"/>
<evidence type="ECO:0000313" key="6">
    <source>
        <dbReference type="Proteomes" id="UP001652663"/>
    </source>
</evidence>
<name>A0ABM4TEF1_BOSIN</name>
<feature type="region of interest" description="Disordered" evidence="2">
    <location>
        <begin position="1"/>
        <end position="62"/>
    </location>
</feature>
<organism evidence="6 7">
    <name type="scientific">Bos indicus</name>
    <name type="common">Zebu</name>
    <dbReference type="NCBI Taxonomy" id="9915"/>
    <lineage>
        <taxon>Eukaryota</taxon>
        <taxon>Metazoa</taxon>
        <taxon>Chordata</taxon>
        <taxon>Craniata</taxon>
        <taxon>Vertebrata</taxon>
        <taxon>Euteleostomi</taxon>
        <taxon>Mammalia</taxon>
        <taxon>Eutheria</taxon>
        <taxon>Laurasiatheria</taxon>
        <taxon>Artiodactyla</taxon>
        <taxon>Ruminantia</taxon>
        <taxon>Pecora</taxon>
        <taxon>Bovidae</taxon>
        <taxon>Bovinae</taxon>
        <taxon>Bos</taxon>
    </lineage>
</organism>
<reference evidence="7" key="1">
    <citation type="submission" date="2025-08" db="UniProtKB">
        <authorList>
            <consortium name="RefSeq"/>
        </authorList>
    </citation>
    <scope>IDENTIFICATION</scope>
    <source>
        <tissue evidence="7">Blood</tissue>
    </source>
</reference>
<dbReference type="InterPro" id="IPR016024">
    <property type="entry name" value="ARM-type_fold"/>
</dbReference>
<accession>A0ABM4TEF1</accession>
<feature type="compositionally biased region" description="Polar residues" evidence="2">
    <location>
        <begin position="119"/>
        <end position="130"/>
    </location>
</feature>
<evidence type="ECO:0000259" key="5">
    <source>
        <dbReference type="Pfam" id="PF23227"/>
    </source>
</evidence>
<feature type="region of interest" description="Disordered" evidence="2">
    <location>
        <begin position="118"/>
        <end position="149"/>
    </location>
</feature>
<dbReference type="Pfam" id="PF23210">
    <property type="entry name" value="HEAT_Maestro_2"/>
    <property type="match status" value="1"/>
</dbReference>
<keyword evidence="6" id="KW-1185">Reference proteome</keyword>
<dbReference type="PANTHER" id="PTHR23120">
    <property type="entry name" value="MAESTRO-RELATED HEAT DOMAIN-CONTAINING"/>
    <property type="match status" value="1"/>
</dbReference>
<dbReference type="SUPFAM" id="SSF48371">
    <property type="entry name" value="ARM repeat"/>
    <property type="match status" value="1"/>
</dbReference>
<dbReference type="Pfam" id="PF21047">
    <property type="entry name" value="HEAT_Maestro"/>
    <property type="match status" value="1"/>
</dbReference>
<evidence type="ECO:0000259" key="4">
    <source>
        <dbReference type="Pfam" id="PF23210"/>
    </source>
</evidence>
<protein>
    <submittedName>
        <fullName evidence="7">Maestro heat-like repeat family member 5 isoform X1</fullName>
    </submittedName>
</protein>
<gene>
    <name evidence="7" type="primary">LOC139186851</name>
</gene>
<evidence type="ECO:0000259" key="3">
    <source>
        <dbReference type="Pfam" id="PF21047"/>
    </source>
</evidence>
<dbReference type="Pfam" id="PF23227">
    <property type="entry name" value="HEAT_MROH2B_C"/>
    <property type="match status" value="1"/>
</dbReference>
<dbReference type="InterPro" id="IPR055406">
    <property type="entry name" value="HEAT_Maestro"/>
</dbReference>
<dbReference type="InterPro" id="IPR045206">
    <property type="entry name" value="Maestro_heat-like_prot"/>
</dbReference>
<dbReference type="PANTHER" id="PTHR23120:SF3">
    <property type="entry name" value="MAESTRO HEAT-LIKE REPEAT FAMILY MEMBER 4"/>
    <property type="match status" value="1"/>
</dbReference>
<dbReference type="InterPro" id="IPR055408">
    <property type="entry name" value="HEAT_MROH2B-like"/>
</dbReference>
<dbReference type="Proteomes" id="UP001652663">
    <property type="component" value="Chromosome 14"/>
</dbReference>
<sequence length="1239" mass="139102">MFWKDPASPNPQNGCSWAAPSAGNRDGPPVLSAAVREGAGLQEEEPGGSRACPGPPPSPGPVHVWIRSFWSPEKQTQGHRSPLTATDSGWKTEFLGGVAVGKVGTVALGALGQDWTHRGISQETSRNLQRVQEKHPNPSTQRTRPPGVPRAMVAAPSDGFHRPSWRSNRLSPEAQELDVDHSGRVVAEKPLRRSPPWEEAIVSKIRTMSVSERCLMLESILCCLQQHSQLVQKVKVSDASIQEVLEPLNLDFSSPLEKSFLFHLYGVILRESADANMVRKHVVQLLELSHQSSSDREGISLAIGITSSSHLEQVWGRLEHLGRTRFLRSAPLPLESQLEPDLHWRWVSSTALLCYGQMAMHAGKQVLPWVDNIASRMVYYFTCSSHDSTLKASFLSASIMLVKALSRESSARSYKFTQTPELIQCLLCILEKEPNFLANLFRQKIILVIMELSHLRPRLKPTVKSRILQTCLQSLYNLPPVEMLKTSLPPLELAPDVVALYQKSMQALDLLLQAFISENESMDEICFLLQHTEPWLKSSKSYERKRVVQSIFLLLKYVADYVKLSEEAMPSGLGRQVGLLLLLWRDRDQLTQSHSHQCVYLFLQLLIQQKGSTAEFMHLNKMKNFETKAHKDSELKFYSLVKTLAEHLTVAQHTQLVLTLLQGLCSHDSLNSHLASELLLTIMEDRSIKPEQVAEILQELFQELPYIVFTSILQTTMKAVTVLGTQHTQQTVEVMLSLCPPSERQVMPLWKALATNSRLARKVITLLYMKLKLRPPRELIKVPVQAELVSLLALGTIYELLYIHEYKATVRWAFAGILLGLLTQLHYLFELDVVEGMSDYQEEALEAKALSPCRTCLEALKGLFWTTNYWEVFAHLKLLRGWELFEHLETYTEGVTLLARAMAHYDCEVKAVLGQAVIFLKSPEERDNIVAILIITEFLSGQELTQYMSRRTIDSFLNLGLNNPNPLVRAMSLKGLSSSLMQPQKVVLLRNQLTGLLDSFLKPQPQDLLGLMEILGDVLHHLGAQGIGAVSVKMAQHLLPLFEAEQEGVRGGAIFLYGDVIYSGGKKFRQALKSHAFQALVPLLFHLADTCPEVVTKTKLTFLRCAILLKWEFRKELFSKLAWGHGPGAENDIFIYMVESNFSSYHQFLMQALAYLDSPNRRLKLTAMKFIGGILQDYFTDLCFYLKKGDVKTLKKWQVLSPPSAPPLCTTAGCAATGGPLGLCCRLRDAQGGPGLREP</sequence>
<feature type="domain" description="Maestro/Maestro-like HEAT-repeats" evidence="5">
    <location>
        <begin position="956"/>
        <end position="1195"/>
    </location>
</feature>
<evidence type="ECO:0000256" key="1">
    <source>
        <dbReference type="ARBA" id="ARBA00022737"/>
    </source>
</evidence>
<evidence type="ECO:0000256" key="2">
    <source>
        <dbReference type="SAM" id="MobiDB-lite"/>
    </source>
</evidence>
<proteinExistence type="predicted"/>
<feature type="domain" description="Maestro-like HEAT-repeats" evidence="3">
    <location>
        <begin position="542"/>
        <end position="764"/>
    </location>
</feature>
<feature type="domain" description="MROH2B-like HEAT-repeats" evidence="4">
    <location>
        <begin position="243"/>
        <end position="516"/>
    </location>
</feature>